<dbReference type="AlphaFoldDB" id="A0A4W3IX42"/>
<evidence type="ECO:0000259" key="1">
    <source>
        <dbReference type="PROSITE" id="PS50053"/>
    </source>
</evidence>
<proteinExistence type="predicted"/>
<protein>
    <submittedName>
        <fullName evidence="2">NEDD8 ultimate buster 1-like</fullName>
    </submittedName>
</protein>
<sequence length="470" mass="53728">MTDRTMEVNEGSACGSSKSVTIFINSPNECQGAGNKTKHTVQINLTATGKDLRARVSDLVKIEQECIELIYCGRNLDMEKPLSEQKIVDKARVRVKKIDMKAREEERCLSRIKKGADLLVQRGENFEKTYLKITNEKLEVVEVPEKERVAILTALVLHETARDYMKPEKQDWTRALKFLKFAEEAFGECNQDYIKYIDNNGVLNLDVLWCYMKLEKQPSLEEANKRLENAEMYLKNTFEKNTESDQEHEENSVRKKILFLQVHILWGVLFSYRSMKKEALDNFHKAEKLCDELRLDDCDFAQLRHGGLTRQEARLGLRACGGDLGKAREFIQQRRQRIEQQRLDSYKGKRDRTEVMDVGDSEHTASQTLQPNQATQVCGQLNGTSSSQTTEAADALMLVGARVQPVPAPNPTNVSEADTQERPEDEEALIKEILQRLPANGDSYIDLSLEEEQAVLAQYMTKLIDSETRQ</sequence>
<organism evidence="2 3">
    <name type="scientific">Callorhinchus milii</name>
    <name type="common">Ghost shark</name>
    <dbReference type="NCBI Taxonomy" id="7868"/>
    <lineage>
        <taxon>Eukaryota</taxon>
        <taxon>Metazoa</taxon>
        <taxon>Chordata</taxon>
        <taxon>Craniata</taxon>
        <taxon>Vertebrata</taxon>
        <taxon>Chondrichthyes</taxon>
        <taxon>Holocephali</taxon>
        <taxon>Chimaeriformes</taxon>
        <taxon>Callorhinchidae</taxon>
        <taxon>Callorhinchus</taxon>
    </lineage>
</organism>
<dbReference type="Ensembl" id="ENSCMIT00000032403.1">
    <property type="protein sequence ID" value="ENSCMIP00000031916.1"/>
    <property type="gene ID" value="ENSCMIG00000013651.1"/>
</dbReference>
<dbReference type="Pfam" id="PF18037">
    <property type="entry name" value="Ubiquitin_5"/>
    <property type="match status" value="1"/>
</dbReference>
<reference evidence="3" key="3">
    <citation type="journal article" date="2014" name="Nature">
        <title>Elephant shark genome provides unique insights into gnathostome evolution.</title>
        <authorList>
            <consortium name="International Elephant Shark Genome Sequencing Consortium"/>
            <person name="Venkatesh B."/>
            <person name="Lee A.P."/>
            <person name="Ravi V."/>
            <person name="Maurya A.K."/>
            <person name="Lian M.M."/>
            <person name="Swann J.B."/>
            <person name="Ohta Y."/>
            <person name="Flajnik M.F."/>
            <person name="Sutoh Y."/>
            <person name="Kasahara M."/>
            <person name="Hoon S."/>
            <person name="Gangu V."/>
            <person name="Roy S.W."/>
            <person name="Irimia M."/>
            <person name="Korzh V."/>
            <person name="Kondrychyn I."/>
            <person name="Lim Z.W."/>
            <person name="Tay B.H."/>
            <person name="Tohari S."/>
            <person name="Kong K.W."/>
            <person name="Ho S."/>
            <person name="Lorente-Galdos B."/>
            <person name="Quilez J."/>
            <person name="Marques-Bonet T."/>
            <person name="Raney B.J."/>
            <person name="Ingham P.W."/>
            <person name="Tay A."/>
            <person name="Hillier L.W."/>
            <person name="Minx P."/>
            <person name="Boehm T."/>
            <person name="Wilson R.K."/>
            <person name="Brenner S."/>
            <person name="Warren W.C."/>
        </authorList>
    </citation>
    <scope>NUCLEOTIDE SEQUENCE [LARGE SCALE GENOMIC DNA]</scope>
</reference>
<reference evidence="3" key="2">
    <citation type="journal article" date="2007" name="PLoS Biol.">
        <title>Survey sequencing and comparative analysis of the elephant shark (Callorhinchus milii) genome.</title>
        <authorList>
            <person name="Venkatesh B."/>
            <person name="Kirkness E.F."/>
            <person name="Loh Y.H."/>
            <person name="Halpern A.L."/>
            <person name="Lee A.P."/>
            <person name="Johnson J."/>
            <person name="Dandona N."/>
            <person name="Viswanathan L.D."/>
            <person name="Tay A."/>
            <person name="Venter J.C."/>
            <person name="Strausberg R.L."/>
            <person name="Brenner S."/>
        </authorList>
    </citation>
    <scope>NUCLEOTIDE SEQUENCE [LARGE SCALE GENOMIC DNA]</scope>
</reference>
<accession>A0A4W3IX42</accession>
<dbReference type="STRING" id="7868.ENSCMIP00000031916"/>
<dbReference type="SMART" id="SM00165">
    <property type="entry name" value="UBA"/>
    <property type="match status" value="1"/>
</dbReference>
<dbReference type="Gene3D" id="3.10.20.90">
    <property type="entry name" value="Phosphatidylinositol 3-kinase Catalytic Subunit, Chain A, domain 1"/>
    <property type="match status" value="1"/>
</dbReference>
<dbReference type="InterPro" id="IPR029071">
    <property type="entry name" value="Ubiquitin-like_domsf"/>
</dbReference>
<dbReference type="InterPro" id="IPR015940">
    <property type="entry name" value="UBA"/>
</dbReference>
<dbReference type="InterPro" id="IPR041207">
    <property type="entry name" value="NUB1_ubiquitin-like_dom"/>
</dbReference>
<dbReference type="InterPro" id="IPR000626">
    <property type="entry name" value="Ubiquitin-like_dom"/>
</dbReference>
<dbReference type="Proteomes" id="UP000314986">
    <property type="component" value="Unassembled WGS sequence"/>
</dbReference>
<name>A0A4W3IX42_CALMI</name>
<dbReference type="CDD" id="cd17039">
    <property type="entry name" value="Ubl_ubiquitin_like"/>
    <property type="match status" value="1"/>
</dbReference>
<reference evidence="2" key="4">
    <citation type="submission" date="2025-08" db="UniProtKB">
        <authorList>
            <consortium name="Ensembl"/>
        </authorList>
    </citation>
    <scope>IDENTIFICATION</scope>
</reference>
<dbReference type="SUPFAM" id="SSF54236">
    <property type="entry name" value="Ubiquitin-like"/>
    <property type="match status" value="1"/>
</dbReference>
<evidence type="ECO:0000313" key="2">
    <source>
        <dbReference type="Ensembl" id="ENSCMIP00000031916.1"/>
    </source>
</evidence>
<dbReference type="OMA" id="YEREETH"/>
<gene>
    <name evidence="2" type="primary">LOC103190493</name>
</gene>
<reference evidence="3" key="1">
    <citation type="journal article" date="2006" name="Science">
        <title>Ancient noncoding elements conserved in the human genome.</title>
        <authorList>
            <person name="Venkatesh B."/>
            <person name="Kirkness E.F."/>
            <person name="Loh Y.H."/>
            <person name="Halpern A.L."/>
            <person name="Lee A.P."/>
            <person name="Johnson J."/>
            <person name="Dandona N."/>
            <person name="Viswanathan L.D."/>
            <person name="Tay A."/>
            <person name="Venter J.C."/>
            <person name="Strausberg R.L."/>
            <person name="Brenner S."/>
        </authorList>
    </citation>
    <scope>NUCLEOTIDE SEQUENCE [LARGE SCALE GENOMIC DNA]</scope>
</reference>
<dbReference type="InParanoid" id="A0A4W3IX42"/>
<keyword evidence="3" id="KW-1185">Reference proteome</keyword>
<dbReference type="PROSITE" id="PS50053">
    <property type="entry name" value="UBIQUITIN_2"/>
    <property type="match status" value="1"/>
</dbReference>
<reference evidence="2" key="5">
    <citation type="submission" date="2025-09" db="UniProtKB">
        <authorList>
            <consortium name="Ensembl"/>
        </authorList>
    </citation>
    <scope>IDENTIFICATION</scope>
</reference>
<evidence type="ECO:0000313" key="3">
    <source>
        <dbReference type="Proteomes" id="UP000314986"/>
    </source>
</evidence>
<dbReference type="GO" id="GO:2000058">
    <property type="term" value="P:regulation of ubiquitin-dependent protein catabolic process"/>
    <property type="evidence" value="ECO:0007669"/>
    <property type="project" value="TreeGrafter"/>
</dbReference>
<feature type="domain" description="Ubiquitin-like" evidence="1">
    <location>
        <begin position="20"/>
        <end position="95"/>
    </location>
</feature>
<dbReference type="GeneTree" id="ENSGT00390000010557"/>
<dbReference type="PANTHER" id="PTHR12948">
    <property type="entry name" value="NEDD8 ULTIMATE BUSTER-1 BS4 PROTEIN"/>
    <property type="match status" value="1"/>
</dbReference>
<dbReference type="CDD" id="cd14291">
    <property type="entry name" value="UBA1_NUB1_like"/>
    <property type="match status" value="1"/>
</dbReference>
<dbReference type="InterPro" id="IPR039749">
    <property type="entry name" value="NUB1"/>
</dbReference>
<dbReference type="PANTHER" id="PTHR12948:SF3">
    <property type="entry name" value="NEDD8 ULTIMATE BUSTER 1"/>
    <property type="match status" value="1"/>
</dbReference>